<dbReference type="Pfam" id="PF12802">
    <property type="entry name" value="MarR_2"/>
    <property type="match status" value="1"/>
</dbReference>
<proteinExistence type="predicted"/>
<dbReference type="PRINTS" id="PR00598">
    <property type="entry name" value="HTHMARR"/>
</dbReference>
<dbReference type="SUPFAM" id="SSF46785">
    <property type="entry name" value="Winged helix' DNA-binding domain"/>
    <property type="match status" value="1"/>
</dbReference>
<dbReference type="InterPro" id="IPR036388">
    <property type="entry name" value="WH-like_DNA-bd_sf"/>
</dbReference>
<keyword evidence="3" id="KW-1185">Reference proteome</keyword>
<evidence type="ECO:0000313" key="2">
    <source>
        <dbReference type="EMBL" id="MFD2674440.1"/>
    </source>
</evidence>
<dbReference type="Proteomes" id="UP001597453">
    <property type="component" value="Unassembled WGS sequence"/>
</dbReference>
<dbReference type="EMBL" id="JBHUNF010000002">
    <property type="protein sequence ID" value="MFD2674440.1"/>
    <property type="molecule type" value="Genomic_DNA"/>
</dbReference>
<dbReference type="InterPro" id="IPR036390">
    <property type="entry name" value="WH_DNA-bd_sf"/>
</dbReference>
<evidence type="ECO:0000259" key="1">
    <source>
        <dbReference type="PROSITE" id="PS50995"/>
    </source>
</evidence>
<dbReference type="InterPro" id="IPR039422">
    <property type="entry name" value="MarR/SlyA-like"/>
</dbReference>
<feature type="domain" description="HTH marR-type" evidence="1">
    <location>
        <begin position="14"/>
        <end position="156"/>
    </location>
</feature>
<sequence length="166" mass="18477">MAEPHAPAERTASAAPLTAEEIAAFRGLLKSGALLRREAGRVLAENSDLTGVQYEILRHLGSESAGLRMHELADRCVHSRSGLTYQVTQLERMGLVARCTADNNERAVIAKLTESGEEMHEKLRRVHTELLRETFFSHLNDEELRTLTTITQRICRGIEAGLEESN</sequence>
<dbReference type="PANTHER" id="PTHR33164:SF43">
    <property type="entry name" value="HTH-TYPE TRANSCRIPTIONAL REPRESSOR YETL"/>
    <property type="match status" value="1"/>
</dbReference>
<evidence type="ECO:0000313" key="3">
    <source>
        <dbReference type="Proteomes" id="UP001597453"/>
    </source>
</evidence>
<accession>A0ABW5RH99</accession>
<organism evidence="2 3">
    <name type="scientific">Gulosibacter bifidus</name>
    <dbReference type="NCBI Taxonomy" id="272239"/>
    <lineage>
        <taxon>Bacteria</taxon>
        <taxon>Bacillati</taxon>
        <taxon>Actinomycetota</taxon>
        <taxon>Actinomycetes</taxon>
        <taxon>Micrococcales</taxon>
        <taxon>Microbacteriaceae</taxon>
        <taxon>Gulosibacter</taxon>
    </lineage>
</organism>
<reference evidence="3" key="1">
    <citation type="journal article" date="2019" name="Int. J. Syst. Evol. Microbiol.">
        <title>The Global Catalogue of Microorganisms (GCM) 10K type strain sequencing project: providing services to taxonomists for standard genome sequencing and annotation.</title>
        <authorList>
            <consortium name="The Broad Institute Genomics Platform"/>
            <consortium name="The Broad Institute Genome Sequencing Center for Infectious Disease"/>
            <person name="Wu L."/>
            <person name="Ma J."/>
        </authorList>
    </citation>
    <scope>NUCLEOTIDE SEQUENCE [LARGE SCALE GENOMIC DNA]</scope>
    <source>
        <strain evidence="3">TISTR 1511</strain>
    </source>
</reference>
<dbReference type="PANTHER" id="PTHR33164">
    <property type="entry name" value="TRANSCRIPTIONAL REGULATOR, MARR FAMILY"/>
    <property type="match status" value="1"/>
</dbReference>
<protein>
    <submittedName>
        <fullName evidence="2">MarR family winged helix-turn-helix transcriptional regulator</fullName>
    </submittedName>
</protein>
<dbReference type="PROSITE" id="PS50995">
    <property type="entry name" value="HTH_MARR_2"/>
    <property type="match status" value="1"/>
</dbReference>
<dbReference type="RefSeq" id="WP_159421376.1">
    <property type="nucleotide sequence ID" value="NZ_JBHUNF010000002.1"/>
</dbReference>
<comment type="caution">
    <text evidence="2">The sequence shown here is derived from an EMBL/GenBank/DDBJ whole genome shotgun (WGS) entry which is preliminary data.</text>
</comment>
<dbReference type="InterPro" id="IPR000835">
    <property type="entry name" value="HTH_MarR-typ"/>
</dbReference>
<dbReference type="SMART" id="SM00347">
    <property type="entry name" value="HTH_MARR"/>
    <property type="match status" value="1"/>
</dbReference>
<dbReference type="Gene3D" id="1.10.10.10">
    <property type="entry name" value="Winged helix-like DNA-binding domain superfamily/Winged helix DNA-binding domain"/>
    <property type="match status" value="1"/>
</dbReference>
<gene>
    <name evidence="2" type="ORF">ACFSUQ_03900</name>
</gene>
<name>A0ABW5RH99_9MICO</name>